<keyword evidence="2" id="KW-1185">Reference proteome</keyword>
<dbReference type="EC" id="4.1.1.55" evidence="1"/>
<dbReference type="Proteomes" id="UP000549617">
    <property type="component" value="Unassembled WGS sequence"/>
</dbReference>
<protein>
    <submittedName>
        <fullName evidence="1">4,5-dihydroxyphthalate decarboxylase</fullName>
        <ecNumber evidence="1">4.1.1.55</ecNumber>
    </submittedName>
</protein>
<dbReference type="AlphaFoldDB" id="A0A7W9AL96"/>
<name>A0A7W9AL96_9SPHN</name>
<dbReference type="Pfam" id="PF12974">
    <property type="entry name" value="Phosphonate-bd"/>
    <property type="match status" value="1"/>
</dbReference>
<dbReference type="RefSeq" id="WP_184021954.1">
    <property type="nucleotide sequence ID" value="NZ_JACIJC010000008.1"/>
</dbReference>
<reference evidence="1 2" key="1">
    <citation type="submission" date="2020-08" db="EMBL/GenBank/DDBJ databases">
        <title>Genomic Encyclopedia of Type Strains, Phase IV (KMG-IV): sequencing the most valuable type-strain genomes for metagenomic binning, comparative biology and taxonomic classification.</title>
        <authorList>
            <person name="Goeker M."/>
        </authorList>
    </citation>
    <scope>NUCLEOTIDE SEQUENCE [LARGE SCALE GENOMIC DNA]</scope>
    <source>
        <strain evidence="1 2">DSM 25079</strain>
    </source>
</reference>
<gene>
    <name evidence="1" type="ORF">FHS49_003788</name>
</gene>
<dbReference type="Gene3D" id="3.40.190.10">
    <property type="entry name" value="Periplasmic binding protein-like II"/>
    <property type="match status" value="3"/>
</dbReference>
<comment type="caution">
    <text evidence="1">The sequence shown here is derived from an EMBL/GenBank/DDBJ whole genome shotgun (WGS) entry which is preliminary data.</text>
</comment>
<organism evidence="1 2">
    <name type="scientific">Sphingobium boeckii</name>
    <dbReference type="NCBI Taxonomy" id="1082345"/>
    <lineage>
        <taxon>Bacteria</taxon>
        <taxon>Pseudomonadati</taxon>
        <taxon>Pseudomonadota</taxon>
        <taxon>Alphaproteobacteria</taxon>
        <taxon>Sphingomonadales</taxon>
        <taxon>Sphingomonadaceae</taxon>
        <taxon>Sphingobium</taxon>
    </lineage>
</organism>
<dbReference type="SUPFAM" id="SSF53850">
    <property type="entry name" value="Periplasmic binding protein-like II"/>
    <property type="match status" value="1"/>
</dbReference>
<evidence type="ECO:0000313" key="2">
    <source>
        <dbReference type="Proteomes" id="UP000549617"/>
    </source>
</evidence>
<accession>A0A7W9AL96</accession>
<dbReference type="GO" id="GO:0018796">
    <property type="term" value="F:4,5-dihydroxyphthalate decarboxylase activity"/>
    <property type="evidence" value="ECO:0007669"/>
    <property type="project" value="UniProtKB-EC"/>
</dbReference>
<proteinExistence type="predicted"/>
<dbReference type="EMBL" id="JACIJC010000008">
    <property type="protein sequence ID" value="MBB5687742.1"/>
    <property type="molecule type" value="Genomic_DNA"/>
</dbReference>
<keyword evidence="1" id="KW-0456">Lyase</keyword>
<sequence length="317" mass="34933">MTLRLRTVLGPHGQTAGLKSGEITVQGATLDFETFKRMPDAYRRMARTAEFDVCELAPTTYLIARAKGVPITALPIPMTRRFRHAGLVRREGSPISEPKDLEGKRVGIRAYTVTAGTWTRGVLAEEYGLDTSKVHWITEEEENIPDADLPPNVTRVDEKLSALFARGELDAGFAGLAGIGDPPEGESYIDMFDKPAPLEAAWFKKTGIYPIHGLITVRNDVLAANPELPQALMDAFVAAKTLYLADVFAGVRDEAEDRRYRKLADLVGDPLPYGFTANKPSLEALVRYSEDQGFIKNMPSLEALFLPIEPASKNQEN</sequence>
<evidence type="ECO:0000313" key="1">
    <source>
        <dbReference type="EMBL" id="MBB5687742.1"/>
    </source>
</evidence>